<dbReference type="EMBL" id="OJIN01000239">
    <property type="protein sequence ID" value="SPD76396.1"/>
    <property type="molecule type" value="Genomic_DNA"/>
</dbReference>
<organism evidence="2">
    <name type="scientific">uncultured Desulfobacterium sp</name>
    <dbReference type="NCBI Taxonomy" id="201089"/>
    <lineage>
        <taxon>Bacteria</taxon>
        <taxon>Pseudomonadati</taxon>
        <taxon>Thermodesulfobacteriota</taxon>
        <taxon>Desulfobacteria</taxon>
        <taxon>Desulfobacterales</taxon>
        <taxon>Desulfobacteriaceae</taxon>
        <taxon>Desulfobacterium</taxon>
        <taxon>environmental samples</taxon>
    </lineage>
</organism>
<accession>A0A445N3Z3</accession>
<dbReference type="InterPro" id="IPR033399">
    <property type="entry name" value="TP_0789-like"/>
</dbReference>
<reference evidence="2" key="1">
    <citation type="submission" date="2018-01" db="EMBL/GenBank/DDBJ databases">
        <authorList>
            <person name="Regsiter A."/>
            <person name="William W."/>
        </authorList>
    </citation>
    <scope>NUCLEOTIDE SEQUENCE</scope>
    <source>
        <strain evidence="2">TRIP AH-1</strain>
    </source>
</reference>
<dbReference type="AlphaFoldDB" id="A0A445N3Z3"/>
<proteinExistence type="predicted"/>
<dbReference type="Gene3D" id="2.50.20.10">
    <property type="entry name" value="Lipoprotein localisation LolA/LolB/LppX"/>
    <property type="match status" value="1"/>
</dbReference>
<gene>
    <name evidence="2" type="ORF">PITCH_A920024</name>
</gene>
<evidence type="ECO:0000313" key="2">
    <source>
        <dbReference type="EMBL" id="SPD76396.1"/>
    </source>
</evidence>
<sequence length="273" mass="31380">MVERRILYFIFITVILLLLNSPIRATDMGADTIMHEMKEALEPGISCTRKMVFTLKNHDKITNTWIAREARKKLADGKMMLFVILEPDEAKGVARLVCERENRTSIEWMYFPAMKRVVKMAPVMAYDSFQGTDFTCSDIGFINIRGTHKLLGEEEHSGNKTYKVETIPENKGYYSRIITWVSTESFLPLERDYYDVVGILWKTMFFENAVVINNTLTPIRVRMIDVQAETSTEYEVSDVCYGANIPDETFRPGDLPDALNAPFCHLPMGGYRK</sequence>
<dbReference type="Pfam" id="PF17131">
    <property type="entry name" value="LolA_like"/>
    <property type="match status" value="1"/>
</dbReference>
<feature type="domain" description="Uncharacterized protein TP-0789" evidence="1">
    <location>
        <begin position="79"/>
        <end position="255"/>
    </location>
</feature>
<name>A0A445N3Z3_9BACT</name>
<evidence type="ECO:0000259" key="1">
    <source>
        <dbReference type="Pfam" id="PF17131"/>
    </source>
</evidence>
<dbReference type="CDD" id="cd16329">
    <property type="entry name" value="LolA_like"/>
    <property type="match status" value="1"/>
</dbReference>
<protein>
    <recommendedName>
        <fullName evidence="1">Uncharacterized protein TP-0789 domain-containing protein</fullName>
    </recommendedName>
</protein>